<feature type="domain" description="Reverse transcriptase zinc-binding" evidence="1">
    <location>
        <begin position="46"/>
        <end position="108"/>
    </location>
</feature>
<evidence type="ECO:0000313" key="3">
    <source>
        <dbReference type="RefSeq" id="XP_018435957.1"/>
    </source>
</evidence>
<protein>
    <submittedName>
        <fullName evidence="3">Uncharacterized protein LOC108808283</fullName>
    </submittedName>
</protein>
<dbReference type="InterPro" id="IPR026960">
    <property type="entry name" value="RVT-Znf"/>
</dbReference>
<accession>A0A6J0JK00</accession>
<organism evidence="2 3">
    <name type="scientific">Raphanus sativus</name>
    <name type="common">Radish</name>
    <name type="synonym">Raphanus raphanistrum var. sativus</name>
    <dbReference type="NCBI Taxonomy" id="3726"/>
    <lineage>
        <taxon>Eukaryota</taxon>
        <taxon>Viridiplantae</taxon>
        <taxon>Streptophyta</taxon>
        <taxon>Embryophyta</taxon>
        <taxon>Tracheophyta</taxon>
        <taxon>Spermatophyta</taxon>
        <taxon>Magnoliopsida</taxon>
        <taxon>eudicotyledons</taxon>
        <taxon>Gunneridae</taxon>
        <taxon>Pentapetalae</taxon>
        <taxon>rosids</taxon>
        <taxon>malvids</taxon>
        <taxon>Brassicales</taxon>
        <taxon>Brassicaceae</taxon>
        <taxon>Brassiceae</taxon>
        <taxon>Raphanus</taxon>
    </lineage>
</organism>
<reference evidence="2" key="1">
    <citation type="journal article" date="2019" name="Database">
        <title>The radish genome database (RadishGD): an integrated information resource for radish genomics.</title>
        <authorList>
            <person name="Yu H.J."/>
            <person name="Baek S."/>
            <person name="Lee Y.J."/>
            <person name="Cho A."/>
            <person name="Mun J.H."/>
        </authorList>
    </citation>
    <scope>NUCLEOTIDE SEQUENCE [LARGE SCALE GENOMIC DNA]</scope>
    <source>
        <strain evidence="2">cv. WK10039</strain>
    </source>
</reference>
<name>A0A6J0JK00_RAPSA</name>
<proteinExistence type="predicted"/>
<dbReference type="Proteomes" id="UP000504610">
    <property type="component" value="Chromosome 6"/>
</dbReference>
<gene>
    <name evidence="3" type="primary">LOC108808283</name>
</gene>
<dbReference type="KEGG" id="rsz:108808283"/>
<evidence type="ECO:0000313" key="2">
    <source>
        <dbReference type="Proteomes" id="UP000504610"/>
    </source>
</evidence>
<evidence type="ECO:0000259" key="1">
    <source>
        <dbReference type="Pfam" id="PF13966"/>
    </source>
</evidence>
<reference evidence="3" key="2">
    <citation type="submission" date="2025-08" db="UniProtKB">
        <authorList>
            <consortium name="RefSeq"/>
        </authorList>
    </citation>
    <scope>IDENTIFICATION</scope>
    <source>
        <tissue evidence="3">Leaf</tissue>
    </source>
</reference>
<dbReference type="RefSeq" id="XP_018435957.1">
    <property type="nucleotide sequence ID" value="XM_018580455.1"/>
</dbReference>
<dbReference type="Pfam" id="PF13966">
    <property type="entry name" value="zf-RVT"/>
    <property type="match status" value="1"/>
</dbReference>
<dbReference type="OrthoDB" id="1107057at2759"/>
<sequence length="206" mass="24155">MNGIWTLPNPRSEEQLALITHLTIVSLNDLDDSYIWQHEDLELASYSMSMIYNLIKDHKPQVPWLKVVWTQRGIPKHNFFSWPVVLNRCPAKNRLLKWGLQTDLRCVLLWEIMAAKAGCTSVRQWPVCLSAMQSLSLPRHQKLFSLLAWQSTIYLLWNERNSRIHRQLFRPSSSISSSAISLIKNKISSFRDSNRRLSTLMMQHWL</sequence>
<dbReference type="GeneID" id="108808283"/>
<keyword evidence="2" id="KW-1185">Reference proteome</keyword>
<dbReference type="AlphaFoldDB" id="A0A6J0JK00"/>